<sequence length="218" mass="24413">MKITLRTDMWPHWLLVAISNAELANEGAHAAREEQTSDHEPDGGLDGLTRELHHSLQAVTACAFATDSLYAAVKARAPALTVEATWRKKRTKRTAQISETLRQHLGIKPKRAGEVRQHLDTLFRYRDWAVHPGSRFVEPYTRSDLQVALDWHYSAFSAVSAVNVTIATVGLFRALVPLAETAKHPELREWHAGAADHVERVRQTMRSNCWGDYAAGSD</sequence>
<reference evidence="2 3" key="1">
    <citation type="submission" date="2024-03" db="EMBL/GenBank/DDBJ databases">
        <title>Actinomycetospora sp. OC33-EN07, a novel actinomycete isolated from wild orchid (Aerides multiflora).</title>
        <authorList>
            <person name="Suriyachadkun C."/>
        </authorList>
    </citation>
    <scope>NUCLEOTIDE SEQUENCE [LARGE SCALE GENOMIC DNA]</scope>
    <source>
        <strain evidence="2 3">OC33-EN07</strain>
    </source>
</reference>
<comment type="caution">
    <text evidence="2">The sequence shown here is derived from an EMBL/GenBank/DDBJ whole genome shotgun (WGS) entry which is preliminary data.</text>
</comment>
<keyword evidence="3" id="KW-1185">Reference proteome</keyword>
<evidence type="ECO:0000313" key="2">
    <source>
        <dbReference type="EMBL" id="MEJ2864564.1"/>
    </source>
</evidence>
<evidence type="ECO:0008006" key="4">
    <source>
        <dbReference type="Google" id="ProtNLM"/>
    </source>
</evidence>
<dbReference type="EMBL" id="JBBEGM010000012">
    <property type="protein sequence ID" value="MEJ2864564.1"/>
    <property type="molecule type" value="Genomic_DNA"/>
</dbReference>
<accession>A0ABU8MB31</accession>
<feature type="region of interest" description="Disordered" evidence="1">
    <location>
        <begin position="26"/>
        <end position="48"/>
    </location>
</feature>
<feature type="compositionally biased region" description="Basic and acidic residues" evidence="1">
    <location>
        <begin position="29"/>
        <end position="48"/>
    </location>
</feature>
<evidence type="ECO:0000313" key="3">
    <source>
        <dbReference type="Proteomes" id="UP001369736"/>
    </source>
</evidence>
<organism evidence="2 3">
    <name type="scientific">Actinomycetospora flava</name>
    <dbReference type="NCBI Taxonomy" id="3129232"/>
    <lineage>
        <taxon>Bacteria</taxon>
        <taxon>Bacillati</taxon>
        <taxon>Actinomycetota</taxon>
        <taxon>Actinomycetes</taxon>
        <taxon>Pseudonocardiales</taxon>
        <taxon>Pseudonocardiaceae</taxon>
        <taxon>Actinomycetospora</taxon>
    </lineage>
</organism>
<name>A0ABU8MB31_9PSEU</name>
<dbReference type="Proteomes" id="UP001369736">
    <property type="component" value="Unassembled WGS sequence"/>
</dbReference>
<dbReference type="RefSeq" id="WP_337705928.1">
    <property type="nucleotide sequence ID" value="NZ_JBBEGM010000012.1"/>
</dbReference>
<proteinExistence type="predicted"/>
<evidence type="ECO:0000256" key="1">
    <source>
        <dbReference type="SAM" id="MobiDB-lite"/>
    </source>
</evidence>
<gene>
    <name evidence="2" type="ORF">WCD58_25640</name>
</gene>
<protein>
    <recommendedName>
        <fullName evidence="4">ApeA N-terminal domain-containing protein</fullName>
    </recommendedName>
</protein>